<dbReference type="Proteomes" id="UP001064048">
    <property type="component" value="Chromosome 20"/>
</dbReference>
<evidence type="ECO:0000313" key="2">
    <source>
        <dbReference type="Proteomes" id="UP001064048"/>
    </source>
</evidence>
<keyword evidence="2" id="KW-1185">Reference proteome</keyword>
<name>A0ACC0KMG9_CHOFU</name>
<protein>
    <submittedName>
        <fullName evidence="1">Uncharacterized protein</fullName>
    </submittedName>
</protein>
<evidence type="ECO:0000313" key="1">
    <source>
        <dbReference type="EMBL" id="KAI8437756.1"/>
    </source>
</evidence>
<sequence length="298" mass="32609">MAERDPISGSSRDYGATAAPPTVGFSDFSPTELYNLSEGIADNVNTINSGLKLLEKMMKQIGGSNDSVQLRDKIHTTQQTVNGSVSGTARDIQRLSVVARRGTKAQKLQVERLTQAFQDALAKYSTVQKAEIVVSDIDAHFGVLDIGAGDQQVSEKMAAHMPRPPRPRNDPSAIEQQAIADDEESSLLANQQAQARLVEFETSMLLEKEAYINKIEADVLDVNQIMQDLAVLVNQQGQTVDTVESHIEAASANVEAGNDELAKAEQHQRSYRKKMLILSVIGIIIAILIIVWIIKAFR</sequence>
<proteinExistence type="predicted"/>
<organism evidence="1 2">
    <name type="scientific">Choristoneura fumiferana</name>
    <name type="common">Spruce budworm moth</name>
    <name type="synonym">Archips fumiferana</name>
    <dbReference type="NCBI Taxonomy" id="7141"/>
    <lineage>
        <taxon>Eukaryota</taxon>
        <taxon>Metazoa</taxon>
        <taxon>Ecdysozoa</taxon>
        <taxon>Arthropoda</taxon>
        <taxon>Hexapoda</taxon>
        <taxon>Insecta</taxon>
        <taxon>Pterygota</taxon>
        <taxon>Neoptera</taxon>
        <taxon>Endopterygota</taxon>
        <taxon>Lepidoptera</taxon>
        <taxon>Glossata</taxon>
        <taxon>Ditrysia</taxon>
        <taxon>Tortricoidea</taxon>
        <taxon>Tortricidae</taxon>
        <taxon>Tortricinae</taxon>
        <taxon>Choristoneura</taxon>
    </lineage>
</organism>
<comment type="caution">
    <text evidence="1">The sequence shown here is derived from an EMBL/GenBank/DDBJ whole genome shotgun (WGS) entry which is preliminary data.</text>
</comment>
<gene>
    <name evidence="1" type="ORF">MSG28_011990</name>
</gene>
<reference evidence="1 2" key="1">
    <citation type="journal article" date="2022" name="Genome Biol. Evol.">
        <title>The Spruce Budworm Genome: Reconstructing the Evolutionary History of Antifreeze Proteins.</title>
        <authorList>
            <person name="Beliveau C."/>
            <person name="Gagne P."/>
            <person name="Picq S."/>
            <person name="Vernygora O."/>
            <person name="Keeling C.I."/>
            <person name="Pinkney K."/>
            <person name="Doucet D."/>
            <person name="Wen F."/>
            <person name="Johnston J.S."/>
            <person name="Maaroufi H."/>
            <person name="Boyle B."/>
            <person name="Laroche J."/>
            <person name="Dewar K."/>
            <person name="Juretic N."/>
            <person name="Blackburn G."/>
            <person name="Nisole A."/>
            <person name="Brunet B."/>
            <person name="Brandao M."/>
            <person name="Lumley L."/>
            <person name="Duan J."/>
            <person name="Quan G."/>
            <person name="Lucarotti C.J."/>
            <person name="Roe A.D."/>
            <person name="Sperling F.A.H."/>
            <person name="Levesque R.C."/>
            <person name="Cusson M."/>
        </authorList>
    </citation>
    <scope>NUCLEOTIDE SEQUENCE [LARGE SCALE GENOMIC DNA]</scope>
    <source>
        <strain evidence="1">Glfc:IPQL:Cfum</strain>
    </source>
</reference>
<accession>A0ACC0KMG9</accession>
<dbReference type="EMBL" id="CM046120">
    <property type="protein sequence ID" value="KAI8437756.1"/>
    <property type="molecule type" value="Genomic_DNA"/>
</dbReference>